<dbReference type="PANTHER" id="PTHR37832:SF1">
    <property type="entry name" value="STRESS-RESPONSE A_B BARREL DOMAIN-CONTAINING PROTEIN"/>
    <property type="match status" value="1"/>
</dbReference>
<reference evidence="2 3" key="1">
    <citation type="submission" date="2020-02" db="EMBL/GenBank/DDBJ databases">
        <title>Genomic and physiological characterization of two novel Nitrospinaceae genera.</title>
        <authorList>
            <person name="Mueller A.J."/>
            <person name="Jung M.-Y."/>
            <person name="Strachan C.R."/>
            <person name="Herbold C.W."/>
            <person name="Kirkegaard R.H."/>
            <person name="Daims H."/>
        </authorList>
    </citation>
    <scope>NUCLEOTIDE SEQUENCE [LARGE SCALE GENOMIC DNA]</scope>
    <source>
        <strain evidence="2">EB</strain>
    </source>
</reference>
<name>A0A7T0BZ06_9BACT</name>
<dbReference type="SUPFAM" id="SSF54909">
    <property type="entry name" value="Dimeric alpha+beta barrel"/>
    <property type="match status" value="1"/>
</dbReference>
<gene>
    <name evidence="2" type="ORF">G3M70_17155</name>
</gene>
<evidence type="ECO:0000259" key="1">
    <source>
        <dbReference type="PROSITE" id="PS51502"/>
    </source>
</evidence>
<organism evidence="2 3">
    <name type="scientific">Candidatus Nitronauta litoralis</name>
    <dbReference type="NCBI Taxonomy" id="2705533"/>
    <lineage>
        <taxon>Bacteria</taxon>
        <taxon>Pseudomonadati</taxon>
        <taxon>Nitrospinota/Tectimicrobiota group</taxon>
        <taxon>Nitrospinota</taxon>
        <taxon>Nitrospinia</taxon>
        <taxon>Nitrospinales</taxon>
        <taxon>Nitrospinaceae</taxon>
        <taxon>Candidatus Nitronauta</taxon>
    </lineage>
</organism>
<dbReference type="Pfam" id="PF07876">
    <property type="entry name" value="Dabb"/>
    <property type="match status" value="1"/>
</dbReference>
<dbReference type="InterPro" id="IPR013097">
    <property type="entry name" value="Dabb"/>
</dbReference>
<accession>A0A7T0BZ06</accession>
<dbReference type="Proteomes" id="UP000594688">
    <property type="component" value="Chromosome"/>
</dbReference>
<dbReference type="EMBL" id="CP048685">
    <property type="protein sequence ID" value="QPJ63508.1"/>
    <property type="molecule type" value="Genomic_DNA"/>
</dbReference>
<evidence type="ECO:0000313" key="3">
    <source>
        <dbReference type="Proteomes" id="UP000594688"/>
    </source>
</evidence>
<proteinExistence type="predicted"/>
<dbReference type="AlphaFoldDB" id="A0A7T0BZ06"/>
<sequence>MVKHIVMFKLKEKTPDNLKQVVDALKGMEGRIETLKYIEVGENFKESDRAFDVVLTTHFENEAGLDTYIAHPVHQPVVSLIRSLCEKMASADYHCP</sequence>
<dbReference type="PANTHER" id="PTHR37832">
    <property type="entry name" value="BLL2683 PROTEIN"/>
    <property type="match status" value="1"/>
</dbReference>
<dbReference type="Gene3D" id="3.30.70.100">
    <property type="match status" value="1"/>
</dbReference>
<dbReference type="KEGG" id="nli:G3M70_17155"/>
<feature type="domain" description="Stress-response A/B barrel" evidence="1">
    <location>
        <begin position="2"/>
        <end position="93"/>
    </location>
</feature>
<dbReference type="InterPro" id="IPR011008">
    <property type="entry name" value="Dimeric_a/b-barrel"/>
</dbReference>
<evidence type="ECO:0000313" key="2">
    <source>
        <dbReference type="EMBL" id="QPJ63508.1"/>
    </source>
</evidence>
<dbReference type="SMART" id="SM00886">
    <property type="entry name" value="Dabb"/>
    <property type="match status" value="1"/>
</dbReference>
<dbReference type="PROSITE" id="PS51502">
    <property type="entry name" value="S_R_A_B_BARREL"/>
    <property type="match status" value="1"/>
</dbReference>
<protein>
    <submittedName>
        <fullName evidence="2">Dabb family protein</fullName>
    </submittedName>
</protein>